<dbReference type="PATRIC" id="fig|1379910.4.peg.1310"/>
<feature type="region of interest" description="Disordered" evidence="1">
    <location>
        <begin position="1"/>
        <end position="78"/>
    </location>
</feature>
<dbReference type="OrthoDB" id="894254at2"/>
<reference evidence="2 3" key="1">
    <citation type="submission" date="2015-01" db="EMBL/GenBank/DDBJ databases">
        <title>Rufibacter sp./DG31D/ whole genome sequencing.</title>
        <authorList>
            <person name="Kim M.K."/>
            <person name="Srinivasan S."/>
            <person name="Lee J.-J."/>
        </authorList>
    </citation>
    <scope>NUCLEOTIDE SEQUENCE [LARGE SCALE GENOMIC DNA]</scope>
    <source>
        <strain evidence="2 3">DG31D</strain>
    </source>
</reference>
<dbReference type="EMBL" id="CP010777">
    <property type="protein sequence ID" value="AKQ45291.1"/>
    <property type="molecule type" value="Genomic_DNA"/>
</dbReference>
<feature type="compositionally biased region" description="Basic and acidic residues" evidence="1">
    <location>
        <begin position="1"/>
        <end position="25"/>
    </location>
</feature>
<dbReference type="KEGG" id="ruf:TH63_06010"/>
<evidence type="ECO:0000256" key="1">
    <source>
        <dbReference type="SAM" id="MobiDB-lite"/>
    </source>
</evidence>
<name>A0A0H4W4E5_9BACT</name>
<proteinExistence type="predicted"/>
<evidence type="ECO:0000313" key="3">
    <source>
        <dbReference type="Proteomes" id="UP000036458"/>
    </source>
</evidence>
<accession>A0A0H4W4E5</accession>
<gene>
    <name evidence="2" type="ORF">TH63_06010</name>
</gene>
<evidence type="ECO:0000313" key="2">
    <source>
        <dbReference type="EMBL" id="AKQ45291.1"/>
    </source>
</evidence>
<sequence length="78" mass="8249">MANETNKNRDDRKEKVDKPTSDESTKTPTGKAPLYGDYSNEDEETDDIPGSVTRGGGRRGNISTEDGGTVSGSSSGSH</sequence>
<protein>
    <submittedName>
        <fullName evidence="2">Uncharacterized protein</fullName>
    </submittedName>
</protein>
<dbReference type="AlphaFoldDB" id="A0A0H4W4E5"/>
<feature type="compositionally biased region" description="Low complexity" evidence="1">
    <location>
        <begin position="67"/>
        <end position="78"/>
    </location>
</feature>
<organism evidence="2 3">
    <name type="scientific">Rufibacter radiotolerans</name>
    <dbReference type="NCBI Taxonomy" id="1379910"/>
    <lineage>
        <taxon>Bacteria</taxon>
        <taxon>Pseudomonadati</taxon>
        <taxon>Bacteroidota</taxon>
        <taxon>Cytophagia</taxon>
        <taxon>Cytophagales</taxon>
        <taxon>Hymenobacteraceae</taxon>
        <taxon>Rufibacter</taxon>
    </lineage>
</organism>
<dbReference type="Proteomes" id="UP000036458">
    <property type="component" value="Chromosome"/>
</dbReference>
<dbReference type="RefSeq" id="WP_048920158.1">
    <property type="nucleotide sequence ID" value="NZ_CP010777.1"/>
</dbReference>
<keyword evidence="3" id="KW-1185">Reference proteome</keyword>